<feature type="compositionally biased region" description="Basic and acidic residues" evidence="1">
    <location>
        <begin position="26"/>
        <end position="40"/>
    </location>
</feature>
<protein>
    <submittedName>
        <fullName evidence="2">Uncharacterized protein</fullName>
    </submittedName>
</protein>
<evidence type="ECO:0000256" key="1">
    <source>
        <dbReference type="SAM" id="MobiDB-lite"/>
    </source>
</evidence>
<name>A0A2G9UK70_TELCI</name>
<feature type="compositionally biased region" description="Low complexity" evidence="1">
    <location>
        <begin position="53"/>
        <end position="75"/>
    </location>
</feature>
<feature type="compositionally biased region" description="Basic and acidic residues" evidence="1">
    <location>
        <begin position="1"/>
        <end position="12"/>
    </location>
</feature>
<keyword evidence="3" id="KW-1185">Reference proteome</keyword>
<reference evidence="2 3" key="1">
    <citation type="submission" date="2015-09" db="EMBL/GenBank/DDBJ databases">
        <title>Draft genome of the parasitic nematode Teladorsagia circumcincta isolate WARC Sus (inbred).</title>
        <authorList>
            <person name="Mitreva M."/>
        </authorList>
    </citation>
    <scope>NUCLEOTIDE SEQUENCE [LARGE SCALE GENOMIC DNA]</scope>
    <source>
        <strain evidence="2 3">S</strain>
    </source>
</reference>
<dbReference type="Proteomes" id="UP000230423">
    <property type="component" value="Unassembled WGS sequence"/>
</dbReference>
<feature type="region of interest" description="Disordered" evidence="1">
    <location>
        <begin position="1"/>
        <end position="126"/>
    </location>
</feature>
<sequence>MADDDGCTKENDNIGSEVRGVKRPRSASEADALKKTKIDEEVIILDEDEESPSEGSGRITPSTASRPRSAASSSRKGTPKVSKEEREAEKARRALQKRLKEEERERARAEKERIAEEKRLEKERKERYGKHHCLRLQIPTYIFLLF</sequence>
<evidence type="ECO:0000313" key="3">
    <source>
        <dbReference type="Proteomes" id="UP000230423"/>
    </source>
</evidence>
<proteinExistence type="predicted"/>
<feature type="compositionally biased region" description="Basic and acidic residues" evidence="1">
    <location>
        <begin position="81"/>
        <end position="126"/>
    </location>
</feature>
<feature type="compositionally biased region" description="Acidic residues" evidence="1">
    <location>
        <begin position="41"/>
        <end position="52"/>
    </location>
</feature>
<evidence type="ECO:0000313" key="2">
    <source>
        <dbReference type="EMBL" id="PIO70132.1"/>
    </source>
</evidence>
<dbReference type="EMBL" id="KZ346382">
    <property type="protein sequence ID" value="PIO70132.1"/>
    <property type="molecule type" value="Genomic_DNA"/>
</dbReference>
<organism evidence="2 3">
    <name type="scientific">Teladorsagia circumcincta</name>
    <name type="common">Brown stomach worm</name>
    <name type="synonym">Ostertagia circumcincta</name>
    <dbReference type="NCBI Taxonomy" id="45464"/>
    <lineage>
        <taxon>Eukaryota</taxon>
        <taxon>Metazoa</taxon>
        <taxon>Ecdysozoa</taxon>
        <taxon>Nematoda</taxon>
        <taxon>Chromadorea</taxon>
        <taxon>Rhabditida</taxon>
        <taxon>Rhabditina</taxon>
        <taxon>Rhabditomorpha</taxon>
        <taxon>Strongyloidea</taxon>
        <taxon>Trichostrongylidae</taxon>
        <taxon>Teladorsagia</taxon>
    </lineage>
</organism>
<gene>
    <name evidence="2" type="ORF">TELCIR_08027</name>
</gene>
<accession>A0A2G9UK70</accession>
<dbReference type="AlphaFoldDB" id="A0A2G9UK70"/>